<dbReference type="Pfam" id="PF16418">
    <property type="entry name" value="CNOT1_HEAT"/>
    <property type="match status" value="1"/>
</dbReference>
<dbReference type="Gene3D" id="1.25.40.790">
    <property type="match status" value="1"/>
</dbReference>
<evidence type="ECO:0000313" key="4">
    <source>
        <dbReference type="Proteomes" id="UP000315496"/>
    </source>
</evidence>
<sequence length="3077" mass="339559">MSTQVQDVYYAIRRLLQTGKSLAEIDAGFKHVLAQCGNAAYPYLMHASLQLLRAPLADSQREHIMWLLHASVASLAKHWEGLSLISAGISWLLYGAADQAPAISHFVYTTLARETPSPNLGVIVPLVLGCMPQAWPNSGQIVQDAIQRAITLNTEYELMAVFYFASHQAAGVRQSVLSRLPPAFLDRMAARTSRGTMDPALLVSQQMLHPDQLHLLLAMGPALSADPLLARHFFAQAPTFWKSARLGQLLFSIFTQGQRVGGMTAAQIAHHLHFPPEKVQQYERLSGAYPVLTWNATNLFVGINHANIEIFWPDLVAGLYNANVQLTPFDLVGTLLDAYAGYVLASNPTLCLCAECHAEFRATNRSDLFEIIVSDTEMTHPRLRVSLITGLVLYLQRTAQTFADKVLTTLRDLNGRSWSAMTPPEAIPQQLNAAFYACRRAFFFLSPFNGPCVEGVDGTNLDRCPFLQALDGLTGFFTRGGFPCKCARTPLRENMTEALSELDAIFAPTSLTAAANPDALIWRSRSIVRKIFLLYPWTDLSSRAILDMLLGLTRATSREQPAMHIFRGVYRDPVTRCQEQLLLTLAYTDLTILPVLLPDSKRPKVIHRNMIARCRQIVTPQDIIAKACLRAYAATLLQRFVPKHPKQAIPQALLARLAAVNSELLLCTCSLVCRLAPNFSGKVVDFCNDFQLTQEFITSWANFECACEGAIISSGRGHCNLSLWLTSMVNKHGRVFMECLLSFLIKKLLRLIKDTHPPPGTSGSDDIGNLLLPQQWELCDDFVRPYSETLKRREQANPPPITPGVFYLHLETYMSAQYPFGYSEILMRAIPDTLPAIYNACTASEYPCGTSDAMPSEAMLVTFFKMLRAYWPYFAAAYPDDQYLQELIGTVLRLLRAAVPQCLAVDENELGLYTSEPGAEAGLEPARAAAQGLFQGTISPAGYYEMVEARTCDPDPGTQHTNCCMVYFLIQALRVDTGLYERLQLEAPSMEQRASMAQVSAATLGALVASGQVRDVFLPMTYTAILELLNSSESWKHDAFWCFARYISHDDAAASPPCRNCLSERPSFCAHVLMTPYFRGLSADDIAALPPERAEIYAGLKHENLMLVDEVPMRVRLREAQLVDRTLCYDLGKLANQYRRTEVATDGLSPVIPTGLPTGYSPQPRSPLTTTHLTRQGMLDVPAQILARMPSDFQQAYKDLHTAEASFDERALGFFEQLLASRSFSPQRPDALIEQIKTHLPQKLQALVIAMVSTILFAGNLPSSDAAAIATIHDRVYASLQDHGVQERYDRMLLIYSLTALLTLLNPVSEVVRTGPPARVVECCKAVGHWLGICVFQGGRLITHENLNFITLIDFAAEQGSILGLTYFLCAFMSHSYTTLSVIPPTSGYVLVPISYLHRVLEEIQRGEIACQCPMEHVSECFTVLTSFQSEAYTFSDDPGKIGTAACVARVPALQGLFSPVETMDPIVLESGRVIDQALRPPPFDFIDPRATARQRALDEGKDPLPLSLSGAVDLADLGRRTTYRIPDELLSSEFCRGILMTVHGNRACHKTPIPFLLAFLAANPSVVDALRRAAYIAHGLPEIEEARQRATTHAQATVKALVQNSICKDGDGSVSSKDVQDLISIAVRSVSYSLIRASVHDAVCVRVRAIIDSRYEWEGETDVLVDDVVIGALVQLTAEVVIERIRLELKTRIHLLVMHMKQTQQLKFTPGANSFGDEQSCGESFISELSGSTSVPLLAPADGQGESPALEVASACWKIFSEAPFPYEPGACTLASAECTAQHAIGHLYPFVNIRDTIFSAPYGIPALPTDQPTASQRDGMFFKAEADTVFKRLFGVKLAFTAGQGRRSHASRSGFVNLLTAAHLYALYLASTLPALPHADPQPVRDALVSLYTQVASVFIAVNSQVSLLESLDGGAPMPRDRLNSTIENIFSTLRMGIQRLAASEHGALVDIHSLQVNHYVLGSIHAIRAAMGAFGLTAPVAERNTLPDTVLTLGDWLLEHVTIDGAVSLLPGVEPLQAMKDRILDIPTLGIEAVEPCCAVLDQLLAKFMETCSVVVQKHNETGISVSISADKPSDLTLIRGKLMANISEKQTGLAGQMKIGDAAKLELVRPLVQYDEHTSLACFGMSRSIPFAIYSVLLRLAHDLGNTILEARLRLLAQYRFILVLTHAILWELACSNVSVGGFWLSDLVAEAGIELVRCRILTPQGLVSLIQGTIEHVSGALNAWILSSIERNGVLTGSEQNTLSGKLSSEGGVFLVTRCQGVMDAFAKILLTLCYQNRFTYAPPPCTLEELGELYGIVAEGYVNILETVAFFKTALPPITILTQTEVPGYVERLINVSGTYTARTQSLMSEYRTYYRHLFMGPFNILCAYGFHPDHSGFIASFLSPSKDGCGMDKHTNQLLAAIEAWYGRLSETVNLALTDRPLPTSYLAGKLGTAFILEVLPTFSDLMPFQDRAGVVSAFLFDLNAIGFFFGGKLANLIFDAIMFKFLYRSASTSLTQLGNGLGSLAYYMVLGASELHFTISFTKSGLLGRFMSRLLRFATFLVSLKYGTRDKMHVFRTSRNVDLLEAELRREFGPLDQIEFLCDSANIILFRSLVVLFDGLFDPSSPLVVFRQDFVQVAAHYLHYISPEVSPVFATLFHALVTNSSFLRAALDDAPISSLCFARHTLDTALAYHGTNIRQFIVSAEGLVSSEREQGIMDCLADVQRRLGILTSGRAMHVINDNTLSSMILRSPLMCFHGTGKDPLQYNIVARPLEGLLLHPSWSRYAELVHVLLRFDWVAQEGSRQANGVPAVYGQFHKCFLRFVELLGYDYPLFLAAYRLQFLAAMDRHGYPRSRCIIMSAAPPSARPAPSTTDITIIKHLPEISYVPYVAGFHKGLDTLEEEDVTVFDTLQIPNAMIDALCGTGALMLINQLRNLSHQGGHNIETEAVCVLMEKLIACYQTHAQKSGVPNTSFIYGYAHYLCTELIGSILHQHHAFQKPERIIGYQLLRRILGKLSSNDQYVLLNALLAHAGQPSRDAYLFATTLDYLAQDLAIRKVIRNIFDELSPPLLPWTIRAIRDSPSFTQRTD</sequence>
<dbReference type="InterPro" id="IPR007196">
    <property type="entry name" value="CCR4-Not_Not1_C"/>
</dbReference>
<keyword evidence="4" id="KW-1185">Reference proteome</keyword>
<reference evidence="3 4" key="1">
    <citation type="submission" date="2019-05" db="EMBL/GenBank/DDBJ databases">
        <title>The compact genome of Giardia muris reveals important steps in the evolution of intestinal protozoan parasites.</title>
        <authorList>
            <person name="Xu F."/>
            <person name="Jimenez-Gonzalez A."/>
            <person name="Einarsson E."/>
            <person name="Astvaldsson A."/>
            <person name="Peirasmaki D."/>
            <person name="Eckmann L."/>
            <person name="Andersson J.O."/>
            <person name="Svard S.G."/>
            <person name="Jerlstrom-Hultqvist J."/>
        </authorList>
    </citation>
    <scope>NUCLEOTIDE SEQUENCE [LARGE SCALE GENOMIC DNA]</scope>
    <source>
        <strain evidence="3 4">Roberts-Thomson</strain>
    </source>
</reference>
<accession>A0A4Z1SNK2</accession>
<feature type="domain" description="CCR4-NOT transcription complex subunit 1 HEAT repeat" evidence="2">
    <location>
        <begin position="634"/>
        <end position="750"/>
    </location>
</feature>
<dbReference type="InterPro" id="IPR032194">
    <property type="entry name" value="CNOT1_HEAT"/>
</dbReference>
<dbReference type="InterPro" id="IPR040398">
    <property type="entry name" value="Not1"/>
</dbReference>
<dbReference type="EMBL" id="VDLU01000004">
    <property type="protein sequence ID" value="TNJ27362.1"/>
    <property type="molecule type" value="Genomic_DNA"/>
</dbReference>
<comment type="caution">
    <text evidence="3">The sequence shown here is derived from an EMBL/GenBank/DDBJ whole genome shotgun (WGS) entry which is preliminary data.</text>
</comment>
<evidence type="ECO:0000259" key="2">
    <source>
        <dbReference type="Pfam" id="PF16418"/>
    </source>
</evidence>
<organism evidence="3 4">
    <name type="scientific">Giardia muris</name>
    <dbReference type="NCBI Taxonomy" id="5742"/>
    <lineage>
        <taxon>Eukaryota</taxon>
        <taxon>Metamonada</taxon>
        <taxon>Diplomonadida</taxon>
        <taxon>Hexamitidae</taxon>
        <taxon>Giardiinae</taxon>
        <taxon>Giardia</taxon>
    </lineage>
</organism>
<dbReference type="PANTHER" id="PTHR13162:SF8">
    <property type="entry name" value="CCR4-NOT TRANSCRIPTION COMPLEX SUBUNIT 1"/>
    <property type="match status" value="1"/>
</dbReference>
<dbReference type="OrthoDB" id="1933107at2759"/>
<dbReference type="GO" id="GO:0060090">
    <property type="term" value="F:molecular adaptor activity"/>
    <property type="evidence" value="ECO:0007669"/>
    <property type="project" value="TreeGrafter"/>
</dbReference>
<dbReference type="Pfam" id="PF04054">
    <property type="entry name" value="Not1"/>
    <property type="match status" value="1"/>
</dbReference>
<proteinExistence type="predicted"/>
<dbReference type="VEuPathDB" id="GiardiaDB:GMRT_13871"/>
<protein>
    <submittedName>
        <fullName evidence="3">Uncharacterized protein</fullName>
    </submittedName>
</protein>
<name>A0A4Z1SNK2_GIAMU</name>
<evidence type="ECO:0000313" key="3">
    <source>
        <dbReference type="EMBL" id="TNJ27362.1"/>
    </source>
</evidence>
<dbReference type="GO" id="GO:0030015">
    <property type="term" value="C:CCR4-NOT core complex"/>
    <property type="evidence" value="ECO:0007669"/>
    <property type="project" value="InterPro"/>
</dbReference>
<gene>
    <name evidence="3" type="ORF">GMRT_13871</name>
</gene>
<evidence type="ECO:0000259" key="1">
    <source>
        <dbReference type="Pfam" id="PF04054"/>
    </source>
</evidence>
<dbReference type="PANTHER" id="PTHR13162">
    <property type="entry name" value="CCR4-NOT TRANSCRIPTION COMPLEX"/>
    <property type="match status" value="1"/>
</dbReference>
<dbReference type="Proteomes" id="UP000315496">
    <property type="component" value="Chromosome 4"/>
</dbReference>
<dbReference type="GO" id="GO:0017148">
    <property type="term" value="P:negative regulation of translation"/>
    <property type="evidence" value="ECO:0007669"/>
    <property type="project" value="InterPro"/>
</dbReference>
<dbReference type="GO" id="GO:0000932">
    <property type="term" value="C:P-body"/>
    <property type="evidence" value="ECO:0007669"/>
    <property type="project" value="TreeGrafter"/>
</dbReference>
<dbReference type="GO" id="GO:0000288">
    <property type="term" value="P:nuclear-transcribed mRNA catabolic process, deadenylation-dependent decay"/>
    <property type="evidence" value="ECO:0007669"/>
    <property type="project" value="TreeGrafter"/>
</dbReference>
<feature type="domain" description="CCR4-Not complex component Not1 C-terminal" evidence="1">
    <location>
        <begin position="2769"/>
        <end position="2880"/>
    </location>
</feature>